<feature type="transmembrane region" description="Helical" evidence="7">
    <location>
        <begin position="486"/>
        <end position="508"/>
    </location>
</feature>
<evidence type="ECO:0000256" key="1">
    <source>
        <dbReference type="ARBA" id="ARBA00009995"/>
    </source>
</evidence>
<evidence type="ECO:0000313" key="9">
    <source>
        <dbReference type="Proteomes" id="UP000054495"/>
    </source>
</evidence>
<evidence type="ECO:0000313" key="8">
    <source>
        <dbReference type="EMBL" id="EPB72372.1"/>
    </source>
</evidence>
<feature type="signal peptide" evidence="7">
    <location>
        <begin position="1"/>
        <end position="16"/>
    </location>
</feature>
<gene>
    <name evidence="8" type="ORF">ANCCEY_08530</name>
</gene>
<keyword evidence="7" id="KW-0812">Transmembrane</keyword>
<dbReference type="EC" id="2.4.1.17" evidence="7"/>
<comment type="subcellular location">
    <subcellularLocation>
        <location evidence="7">Membrane</location>
        <topology evidence="7">Single-pass membrane protein</topology>
    </subcellularLocation>
</comment>
<dbReference type="PANTHER" id="PTHR48043">
    <property type="entry name" value="EG:EG0003.4 PROTEIN-RELATED"/>
    <property type="match status" value="1"/>
</dbReference>
<evidence type="ECO:0000256" key="2">
    <source>
        <dbReference type="ARBA" id="ARBA00022676"/>
    </source>
</evidence>
<reference evidence="8 9" key="1">
    <citation type="submission" date="2013-05" db="EMBL/GenBank/DDBJ databases">
        <title>Draft genome of the parasitic nematode Anyclostoma ceylanicum.</title>
        <authorList>
            <person name="Mitreva M."/>
        </authorList>
    </citation>
    <scope>NUCLEOTIDE SEQUENCE [LARGE SCALE GENOMIC DNA]</scope>
</reference>
<dbReference type="GO" id="GO:0015020">
    <property type="term" value="F:glucuronosyltransferase activity"/>
    <property type="evidence" value="ECO:0007669"/>
    <property type="project" value="UniProtKB-EC"/>
</dbReference>
<dbReference type="Gene3D" id="3.40.50.2000">
    <property type="entry name" value="Glycogen Phosphorylase B"/>
    <property type="match status" value="1"/>
</dbReference>
<dbReference type="GO" id="GO:0016020">
    <property type="term" value="C:membrane"/>
    <property type="evidence" value="ECO:0007669"/>
    <property type="project" value="UniProtKB-SubCell"/>
</dbReference>
<evidence type="ECO:0000256" key="4">
    <source>
        <dbReference type="ARBA" id="ARBA00022729"/>
    </source>
</evidence>
<organism evidence="8 9">
    <name type="scientific">Ancylostoma ceylanicum</name>
    <dbReference type="NCBI Taxonomy" id="53326"/>
    <lineage>
        <taxon>Eukaryota</taxon>
        <taxon>Metazoa</taxon>
        <taxon>Ecdysozoa</taxon>
        <taxon>Nematoda</taxon>
        <taxon>Chromadorea</taxon>
        <taxon>Rhabditida</taxon>
        <taxon>Rhabditina</taxon>
        <taxon>Rhabditomorpha</taxon>
        <taxon>Strongyloidea</taxon>
        <taxon>Ancylostomatidae</taxon>
        <taxon>Ancylostomatinae</taxon>
        <taxon>Ancylostoma</taxon>
    </lineage>
</organism>
<dbReference type="PANTHER" id="PTHR48043:SF143">
    <property type="entry name" value="UDP-GLUCURONOSYLTRANSFERASE"/>
    <property type="match status" value="1"/>
</dbReference>
<proteinExistence type="inferred from homology"/>
<dbReference type="Pfam" id="PF00201">
    <property type="entry name" value="UDPGT"/>
    <property type="match status" value="1"/>
</dbReference>
<evidence type="ECO:0000256" key="5">
    <source>
        <dbReference type="ARBA" id="ARBA00047475"/>
    </source>
</evidence>
<dbReference type="InterPro" id="IPR002213">
    <property type="entry name" value="UDP_glucos_trans"/>
</dbReference>
<dbReference type="EMBL" id="KE125051">
    <property type="protein sequence ID" value="EPB72372.1"/>
    <property type="molecule type" value="Genomic_DNA"/>
</dbReference>
<protein>
    <recommendedName>
        <fullName evidence="7">UDP-glucuronosyltransferase</fullName>
        <ecNumber evidence="7">2.4.1.17</ecNumber>
    </recommendedName>
</protein>
<comment type="similarity">
    <text evidence="1 6">Belongs to the UDP-glycosyltransferase family.</text>
</comment>
<keyword evidence="4 7" id="KW-0732">Signal</keyword>
<keyword evidence="7" id="KW-1133">Transmembrane helix</keyword>
<dbReference type="PROSITE" id="PS00375">
    <property type="entry name" value="UDPGT"/>
    <property type="match status" value="1"/>
</dbReference>
<dbReference type="CDD" id="cd03784">
    <property type="entry name" value="GT1_Gtf-like"/>
    <property type="match status" value="1"/>
</dbReference>
<evidence type="ECO:0000256" key="7">
    <source>
        <dbReference type="RuleBase" id="RU362059"/>
    </source>
</evidence>
<evidence type="ECO:0000256" key="3">
    <source>
        <dbReference type="ARBA" id="ARBA00022679"/>
    </source>
</evidence>
<dbReference type="FunFam" id="3.40.50.2000:FF:000021">
    <property type="entry name" value="UDP-glucuronosyltransferase"/>
    <property type="match status" value="1"/>
</dbReference>
<keyword evidence="3 6" id="KW-0808">Transferase</keyword>
<accession>A0A0D6LXM6</accession>
<keyword evidence="9" id="KW-1185">Reference proteome</keyword>
<comment type="catalytic activity">
    <reaction evidence="5 7">
        <text>glucuronate acceptor + UDP-alpha-D-glucuronate = acceptor beta-D-glucuronoside + UDP + H(+)</text>
        <dbReference type="Rhea" id="RHEA:21032"/>
        <dbReference type="ChEBI" id="CHEBI:15378"/>
        <dbReference type="ChEBI" id="CHEBI:58052"/>
        <dbReference type="ChEBI" id="CHEBI:58223"/>
        <dbReference type="ChEBI" id="CHEBI:132367"/>
        <dbReference type="ChEBI" id="CHEBI:132368"/>
        <dbReference type="EC" id="2.4.1.17"/>
    </reaction>
</comment>
<feature type="chain" id="PRO_5005115069" description="UDP-glucuronosyltransferase" evidence="7">
    <location>
        <begin position="17"/>
        <end position="520"/>
    </location>
</feature>
<dbReference type="AlphaFoldDB" id="A0A0D6LXM6"/>
<dbReference type="Proteomes" id="UP000054495">
    <property type="component" value="Unassembled WGS sequence"/>
</dbReference>
<dbReference type="SUPFAM" id="SSF53756">
    <property type="entry name" value="UDP-Glycosyltransferase/glycogen phosphorylase"/>
    <property type="match status" value="1"/>
</dbReference>
<keyword evidence="7" id="KW-0472">Membrane</keyword>
<evidence type="ECO:0000256" key="6">
    <source>
        <dbReference type="RuleBase" id="RU003718"/>
    </source>
</evidence>
<dbReference type="InterPro" id="IPR035595">
    <property type="entry name" value="UDP_glycos_trans_CS"/>
</dbReference>
<sequence>MIRAVFWLALLVIVDAGKILVYSPSISYSHLISNGRIADALAKAGHDVVMFIPEYSASTTKFVPAKHAKIVRMNNISSRYDDDVTGGEELMMEQATLSFSLRLDFEYTLTAMCRALMARRDELEKLKNYGFDAAFAEQIDLCGIGVIRYLGIHNLFWISTTPIMDAVSYNLGIPAPPSYVPTIEENDKSDTMTFWERAHNIYMYIGSIVVHRWGSDMSTQVFREIDPSFPNLREIAANASLCFVNADEMFDFPRPIIHKNIYIGGLGVGEPKPLDQKFTGLMNKGKKGVVIVSLGTIAPFHAFSAKVKEGFVKMVRSLPDYHFILKITRDDTTTQSFFEGVTNCDFVEWLPQSDILAHPRLKLFVMHGGVNGLTEAMLRAVPVVVIPIFADQFRNGRLVENRGVGKVILKQDLAEDTIRAAVMEIVSDESYKKNAVRMSKLMREKPFSAEQRLIQWTTFAVDNGVLDVLHVQGSRMNFIVYFNLDVIAAFVAVLCLLIVIVLRLCCLLRRIFSVKKLKQQ</sequence>
<name>A0A0D6LXM6_9BILA</name>
<dbReference type="InterPro" id="IPR050271">
    <property type="entry name" value="UDP-glycosyltransferase"/>
</dbReference>
<keyword evidence="2 6" id="KW-0328">Glycosyltransferase</keyword>